<keyword evidence="1" id="KW-1133">Transmembrane helix</keyword>
<feature type="transmembrane region" description="Helical" evidence="1">
    <location>
        <begin position="28"/>
        <end position="48"/>
    </location>
</feature>
<dbReference type="RefSeq" id="WP_209990369.1">
    <property type="nucleotide sequence ID" value="NZ_JAGINO010000034.1"/>
</dbReference>
<feature type="transmembrane region" description="Helical" evidence="1">
    <location>
        <begin position="5"/>
        <end position="22"/>
    </location>
</feature>
<gene>
    <name evidence="2" type="ORF">QO018_005797</name>
</gene>
<sequence>MSARAIVSLGIWILAMVLMGTMTVGMALAFYVLLTLCFAAVVAALTVLTRRRHEDPGEQSYL</sequence>
<accession>A0ABU0MUA4</accession>
<organism evidence="2 3">
    <name type="scientific">Azospirillum picis</name>
    <dbReference type="NCBI Taxonomy" id="488438"/>
    <lineage>
        <taxon>Bacteria</taxon>
        <taxon>Pseudomonadati</taxon>
        <taxon>Pseudomonadota</taxon>
        <taxon>Alphaproteobacteria</taxon>
        <taxon>Rhodospirillales</taxon>
        <taxon>Azospirillaceae</taxon>
        <taxon>Azospirillum</taxon>
    </lineage>
</organism>
<dbReference type="Proteomes" id="UP001244552">
    <property type="component" value="Unassembled WGS sequence"/>
</dbReference>
<keyword evidence="3" id="KW-1185">Reference proteome</keyword>
<comment type="caution">
    <text evidence="2">The sequence shown here is derived from an EMBL/GenBank/DDBJ whole genome shotgun (WGS) entry which is preliminary data.</text>
</comment>
<evidence type="ECO:0000256" key="1">
    <source>
        <dbReference type="SAM" id="Phobius"/>
    </source>
</evidence>
<evidence type="ECO:0000313" key="3">
    <source>
        <dbReference type="Proteomes" id="UP001244552"/>
    </source>
</evidence>
<evidence type="ECO:0000313" key="2">
    <source>
        <dbReference type="EMBL" id="MDQ0536899.1"/>
    </source>
</evidence>
<keyword evidence="1" id="KW-0812">Transmembrane</keyword>
<protein>
    <submittedName>
        <fullName evidence="2">Ca2+/Na+ antiporter</fullName>
    </submittedName>
</protein>
<proteinExistence type="predicted"/>
<keyword evidence="1" id="KW-0472">Membrane</keyword>
<name>A0ABU0MUA4_9PROT</name>
<dbReference type="EMBL" id="JAUSVU010000034">
    <property type="protein sequence ID" value="MDQ0536899.1"/>
    <property type="molecule type" value="Genomic_DNA"/>
</dbReference>
<reference evidence="2 3" key="1">
    <citation type="submission" date="2023-07" db="EMBL/GenBank/DDBJ databases">
        <title>Genomic Encyclopedia of Type Strains, Phase IV (KMG-IV): sequencing the most valuable type-strain genomes for metagenomic binning, comparative biology and taxonomic classification.</title>
        <authorList>
            <person name="Goeker M."/>
        </authorList>
    </citation>
    <scope>NUCLEOTIDE SEQUENCE [LARGE SCALE GENOMIC DNA]</scope>
    <source>
        <strain evidence="2 3">DSM 19922</strain>
    </source>
</reference>